<feature type="transmembrane region" description="Helical" evidence="5">
    <location>
        <begin position="7"/>
        <end position="40"/>
    </location>
</feature>
<comment type="subcellular location">
    <subcellularLocation>
        <location evidence="1">Membrane</location>
        <topology evidence="1">Multi-pass membrane protein</topology>
    </subcellularLocation>
</comment>
<dbReference type="STRING" id="1110546.GCA_001078375_00442"/>
<evidence type="ECO:0000256" key="1">
    <source>
        <dbReference type="ARBA" id="ARBA00004141"/>
    </source>
</evidence>
<keyword evidence="4 5" id="KW-0472">Membrane</keyword>
<evidence type="ECO:0000256" key="4">
    <source>
        <dbReference type="ARBA" id="ARBA00023136"/>
    </source>
</evidence>
<dbReference type="RefSeq" id="WP_105092189.1">
    <property type="nucleotide sequence ID" value="NZ_CALGZP010000029.1"/>
</dbReference>
<name>A0A2S7ZSA8_9FIRM</name>
<dbReference type="EMBL" id="PPDF01000001">
    <property type="protein sequence ID" value="PQL26037.1"/>
    <property type="molecule type" value="Genomic_DNA"/>
</dbReference>
<feature type="transmembrane region" description="Helical" evidence="5">
    <location>
        <begin position="46"/>
        <end position="66"/>
    </location>
</feature>
<gene>
    <name evidence="7" type="ORF">VTHSUH11_00025</name>
</gene>
<evidence type="ECO:0000313" key="8">
    <source>
        <dbReference type="Proteomes" id="UP000238877"/>
    </source>
</evidence>
<evidence type="ECO:0000313" key="7">
    <source>
        <dbReference type="EMBL" id="PQL26037.1"/>
    </source>
</evidence>
<evidence type="ECO:0000256" key="2">
    <source>
        <dbReference type="ARBA" id="ARBA00022692"/>
    </source>
</evidence>
<dbReference type="InterPro" id="IPR052165">
    <property type="entry name" value="Membrane_assoc_protease"/>
</dbReference>
<evidence type="ECO:0000256" key="5">
    <source>
        <dbReference type="SAM" id="Phobius"/>
    </source>
</evidence>
<dbReference type="AlphaFoldDB" id="A0A2S7ZSA8"/>
<evidence type="ECO:0000256" key="3">
    <source>
        <dbReference type="ARBA" id="ARBA00022989"/>
    </source>
</evidence>
<sequence length="153" mass="16605">MDYIFWLVIGIMLMAIELVIPGGIAGLIGYSVFMWGVFIGLGGTDLALYAVLGITILLVVLLLTFFNHFSRTWIGKLFTLGQRSTTQQGYVSNDVQTDLEGKIGVAQSTLRPAGVARIDDQFVDVVTEGDFIEAGTPIVVVRVVGGRNIVRPQ</sequence>
<feature type="domain" description="NfeD-like C-terminal" evidence="6">
    <location>
        <begin position="98"/>
        <end position="152"/>
    </location>
</feature>
<dbReference type="PANTHER" id="PTHR33507:SF3">
    <property type="entry name" value="INNER MEMBRANE PROTEIN YBBJ"/>
    <property type="match status" value="1"/>
</dbReference>
<accession>A0A2S7ZSA8</accession>
<protein>
    <submittedName>
        <fullName evidence="7">Nodulation efficiency protein D</fullName>
    </submittedName>
</protein>
<comment type="caution">
    <text evidence="7">The sequence shown here is derived from an EMBL/GenBank/DDBJ whole genome shotgun (WGS) entry which is preliminary data.</text>
</comment>
<proteinExistence type="predicted"/>
<organism evidence="7 8">
    <name type="scientific">Veillonella tobetsuensis</name>
    <dbReference type="NCBI Taxonomy" id="1110546"/>
    <lineage>
        <taxon>Bacteria</taxon>
        <taxon>Bacillati</taxon>
        <taxon>Bacillota</taxon>
        <taxon>Negativicutes</taxon>
        <taxon>Veillonellales</taxon>
        <taxon>Veillonellaceae</taxon>
        <taxon>Veillonella</taxon>
    </lineage>
</organism>
<keyword evidence="2 5" id="KW-0812">Transmembrane</keyword>
<dbReference type="Gene3D" id="2.40.50.140">
    <property type="entry name" value="Nucleic acid-binding proteins"/>
    <property type="match status" value="1"/>
</dbReference>
<dbReference type="Pfam" id="PF01957">
    <property type="entry name" value="NfeD"/>
    <property type="match status" value="1"/>
</dbReference>
<dbReference type="GO" id="GO:0005886">
    <property type="term" value="C:plasma membrane"/>
    <property type="evidence" value="ECO:0007669"/>
    <property type="project" value="TreeGrafter"/>
</dbReference>
<dbReference type="InterPro" id="IPR012340">
    <property type="entry name" value="NA-bd_OB-fold"/>
</dbReference>
<evidence type="ECO:0000259" key="6">
    <source>
        <dbReference type="Pfam" id="PF01957"/>
    </source>
</evidence>
<dbReference type="Proteomes" id="UP000238877">
    <property type="component" value="Unassembled WGS sequence"/>
</dbReference>
<reference evidence="7 8" key="1">
    <citation type="submission" date="2018-01" db="EMBL/GenBank/DDBJ databases">
        <title>Draft genome sequences of clinical isolates and type strains of oral Veillonella including Veillonella infantum sp., nov.</title>
        <authorList>
            <person name="Mashima I."/>
            <person name="Liao Y.-C."/>
            <person name="Sabharwal A."/>
            <person name="Haase E.M."/>
            <person name="Nakazawa F."/>
            <person name="Scannapieco F.A."/>
        </authorList>
    </citation>
    <scope>NUCLEOTIDE SEQUENCE [LARGE SCALE GENOMIC DNA]</scope>
    <source>
        <strain evidence="7 8">Y6</strain>
    </source>
</reference>
<dbReference type="InterPro" id="IPR002810">
    <property type="entry name" value="NfeD-like_C"/>
</dbReference>
<keyword evidence="3 5" id="KW-1133">Transmembrane helix</keyword>
<dbReference type="PANTHER" id="PTHR33507">
    <property type="entry name" value="INNER MEMBRANE PROTEIN YBBJ"/>
    <property type="match status" value="1"/>
</dbReference>